<proteinExistence type="predicted"/>
<dbReference type="Proteomes" id="UP000654075">
    <property type="component" value="Unassembled WGS sequence"/>
</dbReference>
<dbReference type="EMBL" id="CAJNNV010010796">
    <property type="protein sequence ID" value="CAE8599038.1"/>
    <property type="molecule type" value="Genomic_DNA"/>
</dbReference>
<feature type="compositionally biased region" description="Basic and acidic residues" evidence="1">
    <location>
        <begin position="409"/>
        <end position="425"/>
    </location>
</feature>
<feature type="compositionally biased region" description="Low complexity" evidence="1">
    <location>
        <begin position="14"/>
        <end position="50"/>
    </location>
</feature>
<dbReference type="PANTHER" id="PTHR36911">
    <property type="entry name" value="LIM ZINC-BINDING DOMAIN-CONTAINING PROTEIN-RELATED"/>
    <property type="match status" value="1"/>
</dbReference>
<keyword evidence="3" id="KW-1185">Reference proteome</keyword>
<feature type="compositionally biased region" description="Basic and acidic residues" evidence="1">
    <location>
        <begin position="288"/>
        <end position="300"/>
    </location>
</feature>
<dbReference type="AlphaFoldDB" id="A0A813EKS9"/>
<feature type="region of interest" description="Disordered" evidence="1">
    <location>
        <begin position="1"/>
        <end position="52"/>
    </location>
</feature>
<organism evidence="2 3">
    <name type="scientific">Polarella glacialis</name>
    <name type="common">Dinoflagellate</name>
    <dbReference type="NCBI Taxonomy" id="89957"/>
    <lineage>
        <taxon>Eukaryota</taxon>
        <taxon>Sar</taxon>
        <taxon>Alveolata</taxon>
        <taxon>Dinophyceae</taxon>
        <taxon>Suessiales</taxon>
        <taxon>Suessiaceae</taxon>
        <taxon>Polarella</taxon>
    </lineage>
</organism>
<feature type="compositionally biased region" description="Basic and acidic residues" evidence="1">
    <location>
        <begin position="1"/>
        <end position="13"/>
    </location>
</feature>
<feature type="non-terminal residue" evidence="2">
    <location>
        <position position="1"/>
    </location>
</feature>
<feature type="region of interest" description="Disordered" evidence="1">
    <location>
        <begin position="95"/>
        <end position="173"/>
    </location>
</feature>
<feature type="region of interest" description="Disordered" evidence="1">
    <location>
        <begin position="284"/>
        <end position="305"/>
    </location>
</feature>
<protein>
    <submittedName>
        <fullName evidence="2">Uncharacterized protein</fullName>
    </submittedName>
</protein>
<accession>A0A813EKS9</accession>
<name>A0A813EKS9_POLGL</name>
<reference evidence="2" key="1">
    <citation type="submission" date="2021-02" db="EMBL/GenBank/DDBJ databases">
        <authorList>
            <person name="Dougan E. K."/>
            <person name="Rhodes N."/>
            <person name="Thang M."/>
            <person name="Chan C."/>
        </authorList>
    </citation>
    <scope>NUCLEOTIDE SEQUENCE</scope>
</reference>
<evidence type="ECO:0000256" key="1">
    <source>
        <dbReference type="SAM" id="MobiDB-lite"/>
    </source>
</evidence>
<comment type="caution">
    <text evidence="2">The sequence shown here is derived from an EMBL/GenBank/DDBJ whole genome shotgun (WGS) entry which is preliminary data.</text>
</comment>
<feature type="region of interest" description="Disordered" evidence="1">
    <location>
        <begin position="408"/>
        <end position="431"/>
    </location>
</feature>
<feature type="compositionally biased region" description="Low complexity" evidence="1">
    <location>
        <begin position="125"/>
        <end position="172"/>
    </location>
</feature>
<evidence type="ECO:0000313" key="3">
    <source>
        <dbReference type="Proteomes" id="UP000654075"/>
    </source>
</evidence>
<sequence length="467" mass="50206">MARAHDPEFRGRAGAEAGRAGPSRGLRLSAASERSSSFESIEDPPLSSAPPRKRLRRLLEPLDCALLSAGGSCGTRCSCGHSGCCTGSELLPTTEGSATAKASPPEGLGMDFSSGGEHLPRASASNSNNSNNSNNNSNNNNSNSNSNNNSNNSNNSNSNNNSNNNDNNSNNNIRRHPQLIIGILEDVMAHAVRLRRGVGRGQLEANASNSDEETEFYVAPLYEVGEEVLAQARSNPYVSPARPGFRDPKAQIPVHFEAAGHSGDAPRELRARRVRLGTVSECTAGPEMPRDKVLPPRRQETSSAAKRSRWAAVALAILPDKKTAPRARVLTQVAQEWESRAESDPQALRSKLDQVASDVHKALKARDGAFLCEALLYCAAGLQMPGEGGGSLPSDRASDEDALMFHPLAGDRSHETRERARRDGQGSRALKKQAPRIRSLVLKCLAGLDLQHVGVRAWIRPGLRYLQ</sequence>
<gene>
    <name evidence="2" type="ORF">PGLA1383_LOCUS17417</name>
</gene>
<evidence type="ECO:0000313" key="2">
    <source>
        <dbReference type="EMBL" id="CAE8599038.1"/>
    </source>
</evidence>